<evidence type="ECO:0000259" key="2">
    <source>
        <dbReference type="Pfam" id="PF00646"/>
    </source>
</evidence>
<feature type="region of interest" description="Disordered" evidence="1">
    <location>
        <begin position="498"/>
        <end position="519"/>
    </location>
</feature>
<name>A0A8S1GYP5_9PELO</name>
<organism evidence="3 4">
    <name type="scientific">Caenorhabditis auriculariae</name>
    <dbReference type="NCBI Taxonomy" id="2777116"/>
    <lineage>
        <taxon>Eukaryota</taxon>
        <taxon>Metazoa</taxon>
        <taxon>Ecdysozoa</taxon>
        <taxon>Nematoda</taxon>
        <taxon>Chromadorea</taxon>
        <taxon>Rhabditida</taxon>
        <taxon>Rhabditina</taxon>
        <taxon>Rhabditomorpha</taxon>
        <taxon>Rhabditoidea</taxon>
        <taxon>Rhabditidae</taxon>
        <taxon>Peloderinae</taxon>
        <taxon>Caenorhabditis</taxon>
    </lineage>
</organism>
<dbReference type="Pfam" id="PF00646">
    <property type="entry name" value="F-box"/>
    <property type="match status" value="1"/>
</dbReference>
<feature type="compositionally biased region" description="Basic and acidic residues" evidence="1">
    <location>
        <begin position="660"/>
        <end position="669"/>
    </location>
</feature>
<keyword evidence="4" id="KW-1185">Reference proteome</keyword>
<evidence type="ECO:0000313" key="4">
    <source>
        <dbReference type="Proteomes" id="UP000835052"/>
    </source>
</evidence>
<dbReference type="OrthoDB" id="2585512at2759"/>
<dbReference type="GO" id="GO:0031146">
    <property type="term" value="P:SCF-dependent proteasomal ubiquitin-dependent protein catabolic process"/>
    <property type="evidence" value="ECO:0007669"/>
    <property type="project" value="TreeGrafter"/>
</dbReference>
<dbReference type="InterPro" id="IPR001810">
    <property type="entry name" value="F-box_dom"/>
</dbReference>
<comment type="caution">
    <text evidence="3">The sequence shown here is derived from an EMBL/GenBank/DDBJ whole genome shotgun (WGS) entry which is preliminary data.</text>
</comment>
<evidence type="ECO:0000256" key="1">
    <source>
        <dbReference type="SAM" id="MobiDB-lite"/>
    </source>
</evidence>
<dbReference type="EMBL" id="CAJGYM010000008">
    <property type="protein sequence ID" value="CAD6188351.1"/>
    <property type="molecule type" value="Genomic_DNA"/>
</dbReference>
<feature type="region of interest" description="Disordered" evidence="1">
    <location>
        <begin position="614"/>
        <end position="669"/>
    </location>
</feature>
<dbReference type="InterPro" id="IPR032675">
    <property type="entry name" value="LRR_dom_sf"/>
</dbReference>
<dbReference type="SUPFAM" id="SSF52047">
    <property type="entry name" value="RNI-like"/>
    <property type="match status" value="1"/>
</dbReference>
<dbReference type="InterPro" id="IPR036047">
    <property type="entry name" value="F-box-like_dom_sf"/>
</dbReference>
<dbReference type="Gene3D" id="3.80.10.10">
    <property type="entry name" value="Ribonuclease Inhibitor"/>
    <property type="match status" value="1"/>
</dbReference>
<dbReference type="Proteomes" id="UP000835052">
    <property type="component" value="Unassembled WGS sequence"/>
</dbReference>
<dbReference type="AlphaFoldDB" id="A0A8S1GYP5"/>
<feature type="domain" description="F-box" evidence="2">
    <location>
        <begin position="47"/>
        <end position="81"/>
    </location>
</feature>
<dbReference type="GO" id="GO:0019005">
    <property type="term" value="C:SCF ubiquitin ligase complex"/>
    <property type="evidence" value="ECO:0007669"/>
    <property type="project" value="TreeGrafter"/>
</dbReference>
<accession>A0A8S1GYP5</accession>
<dbReference type="PANTHER" id="PTHR13318">
    <property type="entry name" value="PARTNER OF PAIRED, ISOFORM B-RELATED"/>
    <property type="match status" value="1"/>
</dbReference>
<proteinExistence type="predicted"/>
<sequence length="669" mass="75601">MNGLVESTGFLNYLLNDIDYLPKPFLPSFESLPVEEVYQDSTLFLFNDDVLKRIISFVPVKERFGSCALVCRKFNEIVKKSVKSVAFYRDGIDSLDDATLAAFLNSYGEGIKYLNFDLFRSSPLKECTQWAWRQQVVLSVRQCPQLRSLDILVCTRHRLRDADLLAVFKSCPQLEVLKIDAQYISGHCLARAPLTLKQLEMEMCYRFLDKNVQNFCTKLKNLKILHMSQLFCLNDNLLNYFSRMAKLKELSLISNVKTVYKDLSFHGFCSLRNLRKIEVLCLEGFSMINNAVLAELCNIKRPLANSLTSLSLAFCNTINSEGIKRLAELPKLQNLNLDGITRNEISTGVSAIVRKRALTRLFLAEETHVGPGCVLNVIQKCSNLRLLDLSNNDKVLADGFPSRCVDFKTSSKGSRLHILTNNEMAWQNISASFPLFEERPKIEIVHLHRNILPSGYLPEDSVISADGPLQLAEGTLAPNLRRGNRYRLLVEAIGCNSENRSDSAEDEENCRPLQSSSNQIRETHQFSSFDCKNMAASRSGGRKMSKTAAEPGIVSPADFFPSENFHFGAFEQHEDAQFFDLVHQFPPMMFIPQPFYVEPSADVEAMMALLTTGSGGAPRPPPQIHVPELLMKERYTRTPRSKRRSRNSPPKPPVTVAPVFKEDDFPPLC</sequence>
<feature type="compositionally biased region" description="Basic residues" evidence="1">
    <location>
        <begin position="637"/>
        <end position="646"/>
    </location>
</feature>
<evidence type="ECO:0000313" key="3">
    <source>
        <dbReference type="EMBL" id="CAD6188351.1"/>
    </source>
</evidence>
<gene>
    <name evidence="3" type="ORF">CAUJ_LOCUS4270</name>
</gene>
<dbReference type="SUPFAM" id="SSF81383">
    <property type="entry name" value="F-box domain"/>
    <property type="match status" value="1"/>
</dbReference>
<protein>
    <recommendedName>
        <fullName evidence="2">F-box domain-containing protein</fullName>
    </recommendedName>
</protein>
<reference evidence="3" key="1">
    <citation type="submission" date="2020-10" db="EMBL/GenBank/DDBJ databases">
        <authorList>
            <person name="Kikuchi T."/>
        </authorList>
    </citation>
    <scope>NUCLEOTIDE SEQUENCE</scope>
    <source>
        <strain evidence="3">NKZ352</strain>
    </source>
</reference>